<evidence type="ECO:0000313" key="4">
    <source>
        <dbReference type="EMBL" id="MBL4951331.1"/>
    </source>
</evidence>
<feature type="domain" description="Helix-hairpin-helix DNA-binding motif class 1" evidence="3">
    <location>
        <begin position="162"/>
        <end position="181"/>
    </location>
</feature>
<feature type="domain" description="Helix-hairpin-helix DNA-binding motif class 1" evidence="3">
    <location>
        <begin position="192"/>
        <end position="211"/>
    </location>
</feature>
<dbReference type="InterPro" id="IPR010994">
    <property type="entry name" value="RuvA_2-like"/>
</dbReference>
<dbReference type="SMART" id="SM00278">
    <property type="entry name" value="HhH1"/>
    <property type="match status" value="2"/>
</dbReference>
<dbReference type="NCBIfam" id="TIGR00426">
    <property type="entry name" value="competence protein ComEA helix-hairpin-helix repeat region"/>
    <property type="match status" value="1"/>
</dbReference>
<evidence type="ECO:0000256" key="1">
    <source>
        <dbReference type="SAM" id="MobiDB-lite"/>
    </source>
</evidence>
<keyword evidence="2" id="KW-0472">Membrane</keyword>
<comment type="caution">
    <text evidence="4">The sequence shown here is derived from an EMBL/GenBank/DDBJ whole genome shotgun (WGS) entry which is preliminary data.</text>
</comment>
<dbReference type="Pfam" id="PF10531">
    <property type="entry name" value="SLBB"/>
    <property type="match status" value="1"/>
</dbReference>
<dbReference type="PANTHER" id="PTHR21180:SF32">
    <property type="entry name" value="ENDONUCLEASE_EXONUCLEASE_PHOSPHATASE FAMILY DOMAIN-CONTAINING PROTEIN 1"/>
    <property type="match status" value="1"/>
</dbReference>
<keyword evidence="2" id="KW-1133">Transmembrane helix</keyword>
<dbReference type="Gene3D" id="1.10.150.320">
    <property type="entry name" value="Photosystem II 12 kDa extrinsic protein"/>
    <property type="match status" value="1"/>
</dbReference>
<protein>
    <submittedName>
        <fullName evidence="4">Helix-hairpin-helix domain-containing protein</fullName>
    </submittedName>
</protein>
<dbReference type="InterPro" id="IPR003583">
    <property type="entry name" value="Hlx-hairpin-Hlx_DNA-bd_motif"/>
</dbReference>
<dbReference type="InterPro" id="IPR051675">
    <property type="entry name" value="Endo/Exo/Phosphatase_dom_1"/>
</dbReference>
<feature type="transmembrane region" description="Helical" evidence="2">
    <location>
        <begin position="12"/>
        <end position="27"/>
    </location>
</feature>
<evidence type="ECO:0000313" key="5">
    <source>
        <dbReference type="Proteomes" id="UP000623967"/>
    </source>
</evidence>
<dbReference type="SUPFAM" id="SSF47781">
    <property type="entry name" value="RuvA domain 2-like"/>
    <property type="match status" value="1"/>
</dbReference>
<evidence type="ECO:0000259" key="3">
    <source>
        <dbReference type="SMART" id="SM00278"/>
    </source>
</evidence>
<reference evidence="4 5" key="1">
    <citation type="submission" date="2021-01" db="EMBL/GenBank/DDBJ databases">
        <title>Genome public.</title>
        <authorList>
            <person name="Liu C."/>
            <person name="Sun Q."/>
        </authorList>
    </citation>
    <scope>NUCLEOTIDE SEQUENCE [LARGE SCALE GENOMIC DNA]</scope>
    <source>
        <strain evidence="4 5">YIM B02564</strain>
    </source>
</reference>
<keyword evidence="5" id="KW-1185">Reference proteome</keyword>
<name>A0ABS1TJ46_9BACI</name>
<gene>
    <name evidence="4" type="ORF">JK635_03630</name>
</gene>
<dbReference type="InterPro" id="IPR019554">
    <property type="entry name" value="Soluble_ligand-bd"/>
</dbReference>
<proteinExistence type="predicted"/>
<sequence length="215" mass="23210">MKDWIMGHKNYLFAAVLLLIGGIYYFTNNSNKEDQLLSTTSTAEAELGSANQESGKEKQKDELEQPESIMVDVKGQIHKPGVYQAHNGERVIDVINRAGGVTEKADKTQVNFAEHIQDEMVIYIPAKGEEGLMTPAPSAGSGVTANGSASQAKINLNQADATELQNLPGIGPAKAAAIIEYRETSGAFQTVEDLKNVSGIGDKTFEKLKDLVDTR</sequence>
<dbReference type="EMBL" id="JAESWB010000025">
    <property type="protein sequence ID" value="MBL4951331.1"/>
    <property type="molecule type" value="Genomic_DNA"/>
</dbReference>
<dbReference type="Proteomes" id="UP000623967">
    <property type="component" value="Unassembled WGS sequence"/>
</dbReference>
<dbReference type="PANTHER" id="PTHR21180">
    <property type="entry name" value="ENDONUCLEASE/EXONUCLEASE/PHOSPHATASE FAMILY DOMAIN-CONTAINING PROTEIN 1"/>
    <property type="match status" value="1"/>
</dbReference>
<organism evidence="4 5">
    <name type="scientific">Neobacillus paridis</name>
    <dbReference type="NCBI Taxonomy" id="2803862"/>
    <lineage>
        <taxon>Bacteria</taxon>
        <taxon>Bacillati</taxon>
        <taxon>Bacillota</taxon>
        <taxon>Bacilli</taxon>
        <taxon>Bacillales</taxon>
        <taxon>Bacillaceae</taxon>
        <taxon>Neobacillus</taxon>
    </lineage>
</organism>
<evidence type="ECO:0000256" key="2">
    <source>
        <dbReference type="SAM" id="Phobius"/>
    </source>
</evidence>
<dbReference type="InterPro" id="IPR004509">
    <property type="entry name" value="Competence_ComEA_HhH"/>
</dbReference>
<dbReference type="Pfam" id="PF12836">
    <property type="entry name" value="HHH_3"/>
    <property type="match status" value="1"/>
</dbReference>
<feature type="compositionally biased region" description="Basic and acidic residues" evidence="1">
    <location>
        <begin position="54"/>
        <end position="63"/>
    </location>
</feature>
<feature type="compositionally biased region" description="Polar residues" evidence="1">
    <location>
        <begin position="37"/>
        <end position="53"/>
    </location>
</feature>
<accession>A0ABS1TJ46</accession>
<keyword evidence="2" id="KW-0812">Transmembrane</keyword>
<feature type="region of interest" description="Disordered" evidence="1">
    <location>
        <begin position="37"/>
        <end position="66"/>
    </location>
</feature>
<dbReference type="RefSeq" id="WP_202652466.1">
    <property type="nucleotide sequence ID" value="NZ_JAESWB010000025.1"/>
</dbReference>